<sequence>MRPAPSENGGVHTGGQAADALRLSTPDAGAVTRSLIGVLAVTAIALAFGSGATAMWTLGGGVIAGAIALQRSPGGRVPLVVTGSVELAIAVLLGTLAGGHSPVFIAAVALWCFAAGMQWSLGANAGLVASAASALLVLAPPVAPTLGQTLLAPTLVVIAGVVQAVLIAVWPPRRWRAQRDGLTRAYRSLATDSRNVAANSAADVDDAPLTWLREVFADSQVSQRPRAYHGGYRLPERLAGTLASLHATADREKSADESAADGAADGLPQLLTAAAVLLDAIADHGHTARRDAEHALVRVHTAAAAVTGPEAALAQRFCEQLREAAVLRFGQLHRPDLIGSLSSAPAVVRSHLTWTSPILRHAIRLSVTTALAVAAARYSGLEHGYWMPLAVVVVLRPETAHTYTRCAGRMAGLGAGIVVGSIITLVWQPGPIGSAVCALVFVGLAYGVAQFGYLAIGAAVGTIVMFAVGVSASEPWSGNADRLFAVMIGGALAVMAHVALPDHAMIRLRQRAGELLMTEIDYAALVIKAFVHEVDHPAEILSAAWQRAFRARAAFEAAWGATSLDPPVLRRWLRSYRTALNSVTSACTTLENSLPTHPSSALHGEFIAAVDDYVEALRGAPPSPAVPWSLDTAELSTALRRVHNVASTLSADNGAARILIGELTTITRSLEEIAIDRVEPAGDSR</sequence>
<evidence type="ECO:0000259" key="6">
    <source>
        <dbReference type="Pfam" id="PF13515"/>
    </source>
</evidence>
<name>A0A0H5RKZ3_9MYCO</name>
<keyword evidence="8" id="KW-1185">Reference proteome</keyword>
<dbReference type="InterPro" id="IPR049453">
    <property type="entry name" value="Memb_transporter_dom"/>
</dbReference>
<reference evidence="8" key="1">
    <citation type="submission" date="2015-07" db="EMBL/GenBank/DDBJ databases">
        <authorList>
            <person name="Urmite Genomes"/>
        </authorList>
    </citation>
    <scope>NUCLEOTIDE SEQUENCE [LARGE SCALE GENOMIC DNA]</scope>
    <source>
        <strain evidence="8">type strain: ATCC 49404</strain>
    </source>
</reference>
<comment type="subcellular location">
    <subcellularLocation>
        <location evidence="1">Membrane</location>
        <topology evidence="1">Multi-pass membrane protein</topology>
    </subcellularLocation>
</comment>
<protein>
    <submittedName>
        <fullName evidence="7">Inner membrane protein YccS</fullName>
    </submittedName>
</protein>
<feature type="transmembrane region" description="Helical" evidence="5">
    <location>
        <begin position="483"/>
        <end position="500"/>
    </location>
</feature>
<evidence type="ECO:0000313" key="7">
    <source>
        <dbReference type="EMBL" id="CRZ14177.1"/>
    </source>
</evidence>
<dbReference type="GO" id="GO:0016020">
    <property type="term" value="C:membrane"/>
    <property type="evidence" value="ECO:0007669"/>
    <property type="project" value="UniProtKB-SubCell"/>
</dbReference>
<dbReference type="Proteomes" id="UP000199147">
    <property type="component" value="Unassembled WGS sequence"/>
</dbReference>
<dbReference type="AlphaFoldDB" id="A0A0H5RKZ3"/>
<feature type="transmembrane region" description="Helical" evidence="5">
    <location>
        <begin position="406"/>
        <end position="426"/>
    </location>
</feature>
<dbReference type="STRING" id="146018.BN2156_01025"/>
<feature type="transmembrane region" description="Helical" evidence="5">
    <location>
        <begin position="35"/>
        <end position="68"/>
    </location>
</feature>
<evidence type="ECO:0000256" key="2">
    <source>
        <dbReference type="ARBA" id="ARBA00022692"/>
    </source>
</evidence>
<feature type="transmembrane region" description="Helical" evidence="5">
    <location>
        <begin position="151"/>
        <end position="170"/>
    </location>
</feature>
<feature type="transmembrane region" description="Helical" evidence="5">
    <location>
        <begin position="432"/>
        <end position="448"/>
    </location>
</feature>
<evidence type="ECO:0000256" key="3">
    <source>
        <dbReference type="ARBA" id="ARBA00022989"/>
    </source>
</evidence>
<proteinExistence type="predicted"/>
<keyword evidence="3 5" id="KW-1133">Transmembrane helix</keyword>
<feature type="domain" description="Integral membrane bound transporter" evidence="6">
    <location>
        <begin position="371"/>
        <end position="495"/>
    </location>
</feature>
<feature type="transmembrane region" description="Helical" evidence="5">
    <location>
        <begin position="121"/>
        <end position="139"/>
    </location>
</feature>
<dbReference type="Pfam" id="PF13515">
    <property type="entry name" value="FUSC_2"/>
    <property type="match status" value="1"/>
</dbReference>
<accession>A0A0H5RKZ3</accession>
<evidence type="ECO:0000256" key="1">
    <source>
        <dbReference type="ARBA" id="ARBA00004141"/>
    </source>
</evidence>
<evidence type="ECO:0000256" key="4">
    <source>
        <dbReference type="ARBA" id="ARBA00023136"/>
    </source>
</evidence>
<evidence type="ECO:0000313" key="8">
    <source>
        <dbReference type="Proteomes" id="UP000199147"/>
    </source>
</evidence>
<keyword evidence="2 5" id="KW-0812">Transmembrane</keyword>
<evidence type="ECO:0000256" key="5">
    <source>
        <dbReference type="SAM" id="Phobius"/>
    </source>
</evidence>
<gene>
    <name evidence="7" type="primary">yccS_1</name>
    <name evidence="7" type="ORF">BN2156_01025</name>
</gene>
<feature type="transmembrane region" description="Helical" evidence="5">
    <location>
        <begin position="453"/>
        <end position="471"/>
    </location>
</feature>
<keyword evidence="4 5" id="KW-0472">Membrane</keyword>
<organism evidence="7 8">
    <name type="scientific">Mycolicibacterium neworleansense</name>
    <dbReference type="NCBI Taxonomy" id="146018"/>
    <lineage>
        <taxon>Bacteria</taxon>
        <taxon>Bacillati</taxon>
        <taxon>Actinomycetota</taxon>
        <taxon>Actinomycetes</taxon>
        <taxon>Mycobacteriales</taxon>
        <taxon>Mycobacteriaceae</taxon>
        <taxon>Mycolicibacterium</taxon>
    </lineage>
</organism>
<dbReference type="EMBL" id="CWKH01000001">
    <property type="protein sequence ID" value="CRZ14177.1"/>
    <property type="molecule type" value="Genomic_DNA"/>
</dbReference>
<feature type="transmembrane region" description="Helical" evidence="5">
    <location>
        <begin position="88"/>
        <end position="114"/>
    </location>
</feature>